<protein>
    <recommendedName>
        <fullName evidence="12">Purine nucleoside phosphorylase</fullName>
    </recommendedName>
</protein>
<accession>A0A9D2LG62</accession>
<comment type="catalytic activity">
    <reaction evidence="10">
        <text>adenosine + phosphate = alpha-D-ribose 1-phosphate + adenine</text>
        <dbReference type="Rhea" id="RHEA:27642"/>
        <dbReference type="ChEBI" id="CHEBI:16335"/>
        <dbReference type="ChEBI" id="CHEBI:16708"/>
        <dbReference type="ChEBI" id="CHEBI:43474"/>
        <dbReference type="ChEBI" id="CHEBI:57720"/>
        <dbReference type="EC" id="2.4.2.1"/>
    </reaction>
    <physiologicalReaction direction="left-to-right" evidence="10">
        <dbReference type="Rhea" id="RHEA:27643"/>
    </physiologicalReaction>
</comment>
<reference evidence="13" key="2">
    <citation type="submission" date="2021-04" db="EMBL/GenBank/DDBJ databases">
        <authorList>
            <person name="Gilroy R."/>
        </authorList>
    </citation>
    <scope>NUCLEOTIDE SEQUENCE</scope>
    <source>
        <strain evidence="13">ChiHjej13B12-24818</strain>
    </source>
</reference>
<evidence type="ECO:0000256" key="10">
    <source>
        <dbReference type="ARBA" id="ARBA00048968"/>
    </source>
</evidence>
<evidence type="ECO:0000313" key="14">
    <source>
        <dbReference type="Proteomes" id="UP000823823"/>
    </source>
</evidence>
<comment type="function">
    <text evidence="2">Purine nucleoside enzyme that catalyzes the phosphorolysis of adenosine and inosine nucleosides, yielding D-ribose 1-phosphate and the respective free bases, adenine and hypoxanthine. Also catalyzes the phosphorolysis of S-methyl-5'-thioadenosine into adenine and S-methyl-5-thio-alpha-D-ribose 1-phosphate. Also has adenosine deaminase activity.</text>
</comment>
<name>A0A9D2LG62_9MICO</name>
<evidence type="ECO:0000256" key="2">
    <source>
        <dbReference type="ARBA" id="ARBA00003215"/>
    </source>
</evidence>
<keyword evidence="8" id="KW-0186">Copper</keyword>
<dbReference type="InterPro" id="IPR038371">
    <property type="entry name" value="Cu_polyphenol_OxRdtase_sf"/>
</dbReference>
<organism evidence="13 14">
    <name type="scientific">Candidatus Brachybacterium merdavium</name>
    <dbReference type="NCBI Taxonomy" id="2838513"/>
    <lineage>
        <taxon>Bacteria</taxon>
        <taxon>Bacillati</taxon>
        <taxon>Actinomycetota</taxon>
        <taxon>Actinomycetes</taxon>
        <taxon>Micrococcales</taxon>
        <taxon>Dermabacteraceae</taxon>
        <taxon>Brachybacterium</taxon>
    </lineage>
</organism>
<dbReference type="Pfam" id="PF02578">
    <property type="entry name" value="Cu-oxidase_4"/>
    <property type="match status" value="1"/>
</dbReference>
<dbReference type="GO" id="GO:0016787">
    <property type="term" value="F:hydrolase activity"/>
    <property type="evidence" value="ECO:0007669"/>
    <property type="project" value="UniProtKB-KW"/>
</dbReference>
<dbReference type="InterPro" id="IPR011324">
    <property type="entry name" value="Cytotoxic_necrot_fac-like_cat"/>
</dbReference>
<dbReference type="InterPro" id="IPR003730">
    <property type="entry name" value="Cu_polyphenol_OxRdtase"/>
</dbReference>
<keyword evidence="6" id="KW-0378">Hydrolase</keyword>
<proteinExistence type="inferred from homology"/>
<dbReference type="Gene3D" id="3.60.140.10">
    <property type="entry name" value="CNF1/YfiH-like putative cysteine hydrolases"/>
    <property type="match status" value="1"/>
</dbReference>
<evidence type="ECO:0000256" key="6">
    <source>
        <dbReference type="ARBA" id="ARBA00022801"/>
    </source>
</evidence>
<dbReference type="SUPFAM" id="SSF64438">
    <property type="entry name" value="CNF1/YfiH-like putative cysteine hydrolases"/>
    <property type="match status" value="1"/>
</dbReference>
<keyword evidence="5" id="KW-0479">Metal-binding</keyword>
<gene>
    <name evidence="13" type="primary">pgeF</name>
    <name evidence="13" type="ORF">H9786_16065</name>
</gene>
<evidence type="ECO:0000313" key="13">
    <source>
        <dbReference type="EMBL" id="HJB12013.1"/>
    </source>
</evidence>
<sequence length="246" mass="25483">MTSAVQARAPRIRGAHAVFTGRAGGVSTGEFSALNLARHVGDEDAAVSRNRELLAAELGAEPVFVDQVHSARVHVLPATGPVPVVRADAMVTDRADVALAIMVADCLPVLLSDAGAGVVAAAHAGRVGLLDGVLERTVEAMSALGARAERLEVTVGPSICGSCYEVPAEMREQAGARAPESVATTSWGTPGLDLRAGAAAALARAGVRRTAIDADHPCTLEDEDYFSYRRAARTGRFAGVIRREAP</sequence>
<evidence type="ECO:0000256" key="8">
    <source>
        <dbReference type="ARBA" id="ARBA00023008"/>
    </source>
</evidence>
<dbReference type="AlphaFoldDB" id="A0A9D2LG62"/>
<dbReference type="CDD" id="cd16833">
    <property type="entry name" value="YfiH"/>
    <property type="match status" value="1"/>
</dbReference>
<dbReference type="EMBL" id="DWZH01000136">
    <property type="protein sequence ID" value="HJB12013.1"/>
    <property type="molecule type" value="Genomic_DNA"/>
</dbReference>
<reference evidence="13" key="1">
    <citation type="journal article" date="2021" name="PeerJ">
        <title>Extensive microbial diversity within the chicken gut microbiome revealed by metagenomics and culture.</title>
        <authorList>
            <person name="Gilroy R."/>
            <person name="Ravi A."/>
            <person name="Getino M."/>
            <person name="Pursley I."/>
            <person name="Horton D.L."/>
            <person name="Alikhan N.F."/>
            <person name="Baker D."/>
            <person name="Gharbi K."/>
            <person name="Hall N."/>
            <person name="Watson M."/>
            <person name="Adriaenssens E.M."/>
            <person name="Foster-Nyarko E."/>
            <person name="Jarju S."/>
            <person name="Secka A."/>
            <person name="Antonio M."/>
            <person name="Oren A."/>
            <person name="Chaudhuri R.R."/>
            <person name="La Ragione R."/>
            <person name="Hildebrand F."/>
            <person name="Pallen M.J."/>
        </authorList>
    </citation>
    <scope>NUCLEOTIDE SEQUENCE</scope>
    <source>
        <strain evidence="13">ChiHjej13B12-24818</strain>
    </source>
</reference>
<dbReference type="GO" id="GO:0005507">
    <property type="term" value="F:copper ion binding"/>
    <property type="evidence" value="ECO:0007669"/>
    <property type="project" value="TreeGrafter"/>
</dbReference>
<dbReference type="Proteomes" id="UP000823823">
    <property type="component" value="Unassembled WGS sequence"/>
</dbReference>
<evidence type="ECO:0000256" key="5">
    <source>
        <dbReference type="ARBA" id="ARBA00022723"/>
    </source>
</evidence>
<evidence type="ECO:0000256" key="3">
    <source>
        <dbReference type="ARBA" id="ARBA00007353"/>
    </source>
</evidence>
<evidence type="ECO:0000256" key="1">
    <source>
        <dbReference type="ARBA" id="ARBA00000553"/>
    </source>
</evidence>
<keyword evidence="4" id="KW-0808">Transferase</keyword>
<comment type="similarity">
    <text evidence="3 12">Belongs to the purine nucleoside phosphorylase YfiH/LACC1 family.</text>
</comment>
<dbReference type="PANTHER" id="PTHR30616">
    <property type="entry name" value="UNCHARACTERIZED PROTEIN YFIH"/>
    <property type="match status" value="1"/>
</dbReference>
<comment type="catalytic activity">
    <reaction evidence="9">
        <text>adenosine + H2O + H(+) = inosine + NH4(+)</text>
        <dbReference type="Rhea" id="RHEA:24408"/>
        <dbReference type="ChEBI" id="CHEBI:15377"/>
        <dbReference type="ChEBI" id="CHEBI:15378"/>
        <dbReference type="ChEBI" id="CHEBI:16335"/>
        <dbReference type="ChEBI" id="CHEBI:17596"/>
        <dbReference type="ChEBI" id="CHEBI:28938"/>
        <dbReference type="EC" id="3.5.4.4"/>
    </reaction>
    <physiologicalReaction direction="left-to-right" evidence="9">
        <dbReference type="Rhea" id="RHEA:24409"/>
    </physiologicalReaction>
</comment>
<comment type="catalytic activity">
    <reaction evidence="11">
        <text>S-methyl-5'-thioadenosine + phosphate = 5-(methylsulfanyl)-alpha-D-ribose 1-phosphate + adenine</text>
        <dbReference type="Rhea" id="RHEA:11852"/>
        <dbReference type="ChEBI" id="CHEBI:16708"/>
        <dbReference type="ChEBI" id="CHEBI:17509"/>
        <dbReference type="ChEBI" id="CHEBI:43474"/>
        <dbReference type="ChEBI" id="CHEBI:58533"/>
        <dbReference type="EC" id="2.4.2.28"/>
    </reaction>
    <physiologicalReaction direction="left-to-right" evidence="11">
        <dbReference type="Rhea" id="RHEA:11853"/>
    </physiologicalReaction>
</comment>
<evidence type="ECO:0000256" key="4">
    <source>
        <dbReference type="ARBA" id="ARBA00022679"/>
    </source>
</evidence>
<evidence type="ECO:0000256" key="7">
    <source>
        <dbReference type="ARBA" id="ARBA00022833"/>
    </source>
</evidence>
<evidence type="ECO:0000256" key="11">
    <source>
        <dbReference type="ARBA" id="ARBA00049893"/>
    </source>
</evidence>
<dbReference type="NCBIfam" id="TIGR00726">
    <property type="entry name" value="peptidoglycan editing factor PgeF"/>
    <property type="match status" value="1"/>
</dbReference>
<evidence type="ECO:0000256" key="9">
    <source>
        <dbReference type="ARBA" id="ARBA00047989"/>
    </source>
</evidence>
<dbReference type="PANTHER" id="PTHR30616:SF2">
    <property type="entry name" value="PURINE NUCLEOSIDE PHOSPHORYLASE LACC1"/>
    <property type="match status" value="1"/>
</dbReference>
<comment type="caution">
    <text evidence="13">The sequence shown here is derived from an EMBL/GenBank/DDBJ whole genome shotgun (WGS) entry which is preliminary data.</text>
</comment>
<evidence type="ECO:0000256" key="12">
    <source>
        <dbReference type="RuleBase" id="RU361274"/>
    </source>
</evidence>
<comment type="catalytic activity">
    <reaction evidence="1">
        <text>inosine + phosphate = alpha-D-ribose 1-phosphate + hypoxanthine</text>
        <dbReference type="Rhea" id="RHEA:27646"/>
        <dbReference type="ChEBI" id="CHEBI:17368"/>
        <dbReference type="ChEBI" id="CHEBI:17596"/>
        <dbReference type="ChEBI" id="CHEBI:43474"/>
        <dbReference type="ChEBI" id="CHEBI:57720"/>
        <dbReference type="EC" id="2.4.2.1"/>
    </reaction>
    <physiologicalReaction direction="left-to-right" evidence="1">
        <dbReference type="Rhea" id="RHEA:27647"/>
    </physiologicalReaction>
</comment>
<dbReference type="GO" id="GO:0017061">
    <property type="term" value="F:S-methyl-5-thioadenosine phosphorylase activity"/>
    <property type="evidence" value="ECO:0007669"/>
    <property type="project" value="UniProtKB-EC"/>
</dbReference>
<keyword evidence="7" id="KW-0862">Zinc</keyword>